<dbReference type="InterPro" id="IPR036956">
    <property type="entry name" value="Impact_N_sf"/>
</dbReference>
<dbReference type="Gene3D" id="3.30.230.30">
    <property type="entry name" value="Impact, N-terminal domain"/>
    <property type="match status" value="1"/>
</dbReference>
<gene>
    <name evidence="4" type="ORF">ABID56_001094</name>
</gene>
<dbReference type="Gene3D" id="3.30.70.240">
    <property type="match status" value="1"/>
</dbReference>
<dbReference type="PROSITE" id="PS00910">
    <property type="entry name" value="UPF0029"/>
    <property type="match status" value="1"/>
</dbReference>
<dbReference type="Pfam" id="PF09186">
    <property type="entry name" value="DUF1949"/>
    <property type="match status" value="1"/>
</dbReference>
<dbReference type="InterPro" id="IPR023582">
    <property type="entry name" value="Impact"/>
</dbReference>
<name>A0ABV2KUE3_9BACI</name>
<evidence type="ECO:0000259" key="3">
    <source>
        <dbReference type="Pfam" id="PF09186"/>
    </source>
</evidence>
<dbReference type="PANTHER" id="PTHR16301">
    <property type="entry name" value="IMPACT-RELATED"/>
    <property type="match status" value="1"/>
</dbReference>
<keyword evidence="5" id="KW-1185">Reference proteome</keyword>
<evidence type="ECO:0000313" key="4">
    <source>
        <dbReference type="EMBL" id="MET3683004.1"/>
    </source>
</evidence>
<protein>
    <submittedName>
        <fullName evidence="4">YigZ family protein</fullName>
    </submittedName>
</protein>
<dbReference type="InterPro" id="IPR015796">
    <property type="entry name" value="Impact_YigZ-like"/>
</dbReference>
<dbReference type="SUPFAM" id="SSF54211">
    <property type="entry name" value="Ribosomal protein S5 domain 2-like"/>
    <property type="match status" value="1"/>
</dbReference>
<dbReference type="InterPro" id="IPR020569">
    <property type="entry name" value="UPF0029_Impact_CS"/>
</dbReference>
<comment type="similarity">
    <text evidence="1">Belongs to the IMPACT family.</text>
</comment>
<organism evidence="4 5">
    <name type="scientific">Alkalibacillus flavidus</name>
    <dbReference type="NCBI Taxonomy" id="546021"/>
    <lineage>
        <taxon>Bacteria</taxon>
        <taxon>Bacillati</taxon>
        <taxon>Bacillota</taxon>
        <taxon>Bacilli</taxon>
        <taxon>Bacillales</taxon>
        <taxon>Bacillaceae</taxon>
        <taxon>Alkalibacillus</taxon>
    </lineage>
</organism>
<evidence type="ECO:0000313" key="5">
    <source>
        <dbReference type="Proteomes" id="UP001549167"/>
    </source>
</evidence>
<dbReference type="InterPro" id="IPR020568">
    <property type="entry name" value="Ribosomal_Su5_D2-typ_SF"/>
</dbReference>
<comment type="caution">
    <text evidence="4">The sequence shown here is derived from an EMBL/GenBank/DDBJ whole genome shotgun (WGS) entry which is preliminary data.</text>
</comment>
<evidence type="ECO:0000259" key="2">
    <source>
        <dbReference type="Pfam" id="PF01205"/>
    </source>
</evidence>
<dbReference type="InterPro" id="IPR035647">
    <property type="entry name" value="EFG_III/V"/>
</dbReference>
<dbReference type="InterPro" id="IPR001498">
    <property type="entry name" value="Impact_N"/>
</dbReference>
<feature type="domain" description="Impact N-terminal" evidence="2">
    <location>
        <begin position="19"/>
        <end position="124"/>
    </location>
</feature>
<dbReference type="PANTHER" id="PTHR16301:SF20">
    <property type="entry name" value="IMPACT FAMILY MEMBER YIGZ"/>
    <property type="match status" value="1"/>
</dbReference>
<dbReference type="InterPro" id="IPR015269">
    <property type="entry name" value="UPF0029_Impact_C"/>
</dbReference>
<accession>A0ABV2KUE3</accession>
<proteinExistence type="inferred from homology"/>
<dbReference type="SUPFAM" id="SSF54980">
    <property type="entry name" value="EF-G C-terminal domain-like"/>
    <property type="match status" value="1"/>
</dbReference>
<dbReference type="EMBL" id="JBEPMX010000004">
    <property type="protein sequence ID" value="MET3683004.1"/>
    <property type="molecule type" value="Genomic_DNA"/>
</dbReference>
<dbReference type="RefSeq" id="WP_354219601.1">
    <property type="nucleotide sequence ID" value="NZ_JBEPMX010000004.1"/>
</dbReference>
<evidence type="ECO:0000256" key="1">
    <source>
        <dbReference type="ARBA" id="ARBA00007665"/>
    </source>
</evidence>
<sequence length="212" mass="23790">MLEHYLTMKHQGEHEITIQKSRFIGHVKRTETEDEAQAFIDEIKKEHSSATHNCSAYMIGEQNLIQKAHDDGEPSGTAGVPMLEVLKQMDMKDTTVVVTRYFGGIKLGAGGLIRAYSNATSEAIRAVGVVRRSLMQDVVIGADYGMLGKLENELRTHDYLIDTIDYAEQVTFHVLIPVSDVDDFKTWIVDLTSNQADIQDGETQYVERDVEV</sequence>
<dbReference type="Pfam" id="PF01205">
    <property type="entry name" value="Impact_N"/>
    <property type="match status" value="1"/>
</dbReference>
<dbReference type="NCBIfam" id="TIGR00257">
    <property type="entry name" value="IMPACT_YIGZ"/>
    <property type="match status" value="1"/>
</dbReference>
<dbReference type="Proteomes" id="UP001549167">
    <property type="component" value="Unassembled WGS sequence"/>
</dbReference>
<reference evidence="4 5" key="1">
    <citation type="submission" date="2024-06" db="EMBL/GenBank/DDBJ databases">
        <title>Genomic Encyclopedia of Type Strains, Phase IV (KMG-IV): sequencing the most valuable type-strain genomes for metagenomic binning, comparative biology and taxonomic classification.</title>
        <authorList>
            <person name="Goeker M."/>
        </authorList>
    </citation>
    <scope>NUCLEOTIDE SEQUENCE [LARGE SCALE GENOMIC DNA]</scope>
    <source>
        <strain evidence="4 5">DSM 23520</strain>
    </source>
</reference>
<feature type="domain" description="UPF0029" evidence="3">
    <location>
        <begin position="142"/>
        <end position="195"/>
    </location>
</feature>